<dbReference type="PANTHER" id="PTHR39207:SF1">
    <property type="entry name" value="ALPHA-GLUCURONIDASE A"/>
    <property type="match status" value="1"/>
</dbReference>
<sequence length="690" mass="77073">MNGHGYQAWLQVEGLNRMELSTELKGCYEKLLSHIVITDLTLTSHPAAATAVDELKKLAEARFGITPVVASSAELGAGIRLTVSDTSDFNPNEEALLGEEGYRLSATSIGQETGRLTVTGGSPAGLLYGTFHVIRLLLAGEDVSMLQLVERPANPLRLMNQWDNADGSIERGYAGNSIFYEQGRIHADLSRVRDYARLLASVGVNGISINNVNVHAVETTFIQRHMMPEMARIAAIFRAYAIKLYLSVNFASPVELGELRTADPLENDVRNWWAARAEELYAMLPDFGGFLVKADSEHRPGPFTYGRDHADGANMLADALAPHGGIVVWRCFVYNCTQDWRDRSTDRAKAAYDHFTPLDGRFRDNVVLQIKNGPMDFQVREPVSPLLGAMPRTNQIIEFQAAQEYTGQQRHLCYLVPQWKEALSFETYAQGEGSTVSRAVSGQLHNRPLGGIASVSNIGDDAFWTGHPLAQANLYGYGRLAWNPQLTSEEIADEWTKLTFGSSEQARTVIHQMLMSSWPIYESYTAPLGVGWMVTPHTHYGPDVDGYEYSRWGTYHFADRSGIGVNRTTANGTGYTAQYREPHRSGYESVTACPDELLLFFHHVPYEHRLHSGKTIIQHIYDTHFEGAEAAAQLLQAWTGLEGFIDSETYARVQSRHEEQAAHATHWRDVINTYFYRKSGIADERGRKIY</sequence>
<evidence type="ECO:0000256" key="5">
    <source>
        <dbReference type="ARBA" id="ARBA00023295"/>
    </source>
</evidence>
<evidence type="ECO:0000259" key="11">
    <source>
        <dbReference type="Pfam" id="PF07477"/>
    </source>
</evidence>
<organism evidence="13 14">
    <name type="scientific">Paenibacillus phyllosphaerae</name>
    <dbReference type="NCBI Taxonomy" id="274593"/>
    <lineage>
        <taxon>Bacteria</taxon>
        <taxon>Bacillati</taxon>
        <taxon>Bacillota</taxon>
        <taxon>Bacilli</taxon>
        <taxon>Bacillales</taxon>
        <taxon>Paenibacillaceae</taxon>
        <taxon>Paenibacillus</taxon>
    </lineage>
</organism>
<dbReference type="PIRSF" id="PIRSF029900">
    <property type="entry name" value="Alpha-glucuronds"/>
    <property type="match status" value="1"/>
</dbReference>
<name>A0A7W5AYF2_9BACL</name>
<dbReference type="InterPro" id="IPR011395">
    <property type="entry name" value="Glyco_hydro_67_aGlcAse"/>
</dbReference>
<proteinExistence type="inferred from homology"/>
<evidence type="ECO:0000259" key="10">
    <source>
        <dbReference type="Pfam" id="PF03648"/>
    </source>
</evidence>
<dbReference type="EC" id="3.2.1.131" evidence="9"/>
<comment type="similarity">
    <text evidence="1 7 9">Belongs to the glycosyl hydrolase 67 family.</text>
</comment>
<feature type="active site" description="Proton acceptor" evidence="8">
    <location>
        <position position="376"/>
    </location>
</feature>
<keyword evidence="3 7" id="KW-0378">Hydrolase</keyword>
<dbReference type="GO" id="GO:0033939">
    <property type="term" value="F:xylan alpha-1,2-glucuronosidase activity"/>
    <property type="evidence" value="ECO:0007669"/>
    <property type="project" value="UniProtKB-EC"/>
</dbReference>
<dbReference type="GO" id="GO:0005576">
    <property type="term" value="C:extracellular region"/>
    <property type="evidence" value="ECO:0007669"/>
    <property type="project" value="InterPro"/>
</dbReference>
<dbReference type="GO" id="GO:0046559">
    <property type="term" value="F:alpha-glucuronidase activity"/>
    <property type="evidence" value="ECO:0007669"/>
    <property type="project" value="InterPro"/>
</dbReference>
<evidence type="ECO:0000256" key="2">
    <source>
        <dbReference type="ARBA" id="ARBA00022651"/>
    </source>
</evidence>
<dbReference type="InterPro" id="IPR029018">
    <property type="entry name" value="Hex-like_dom2"/>
</dbReference>
<evidence type="ECO:0000256" key="8">
    <source>
        <dbReference type="PIRSR" id="PIRSR029900-1"/>
    </source>
</evidence>
<dbReference type="PANTHER" id="PTHR39207">
    <property type="entry name" value="ALPHA-GLUCURONIDASE A"/>
    <property type="match status" value="1"/>
</dbReference>
<keyword evidence="5 7" id="KW-0326">Glycosidase</keyword>
<dbReference type="EMBL" id="JACHXK010000006">
    <property type="protein sequence ID" value="MBB3111075.1"/>
    <property type="molecule type" value="Genomic_DNA"/>
</dbReference>
<evidence type="ECO:0000256" key="7">
    <source>
        <dbReference type="PIRNR" id="PIRNR029900"/>
    </source>
</evidence>
<keyword evidence="4 9" id="KW-0119">Carbohydrate metabolism</keyword>
<evidence type="ECO:0000256" key="4">
    <source>
        <dbReference type="ARBA" id="ARBA00023277"/>
    </source>
</evidence>
<keyword evidence="14" id="KW-1185">Reference proteome</keyword>
<evidence type="ECO:0000259" key="12">
    <source>
        <dbReference type="Pfam" id="PF07488"/>
    </source>
</evidence>
<feature type="domain" description="Glycosyl hydrolase family 67 catalytic" evidence="12">
    <location>
        <begin position="140"/>
        <end position="464"/>
    </location>
</feature>
<dbReference type="InterPro" id="IPR011100">
    <property type="entry name" value="Glyco_hydro_67_cat"/>
</dbReference>
<reference evidence="13 14" key="1">
    <citation type="submission" date="2020-08" db="EMBL/GenBank/DDBJ databases">
        <title>Genomic Encyclopedia of Type Strains, Phase III (KMG-III): the genomes of soil and plant-associated and newly described type strains.</title>
        <authorList>
            <person name="Whitman W."/>
        </authorList>
    </citation>
    <scope>NUCLEOTIDE SEQUENCE [LARGE SCALE GENOMIC DNA]</scope>
    <source>
        <strain evidence="13 14">CECT 5862</strain>
    </source>
</reference>
<dbReference type="Gene3D" id="3.30.379.10">
    <property type="entry name" value="Chitobiase/beta-hexosaminidase domain 2-like"/>
    <property type="match status" value="1"/>
</dbReference>
<protein>
    <recommendedName>
        <fullName evidence="9">Xylan alpha-1,2-glucuronidase</fullName>
        <ecNumber evidence="9">3.2.1.131</ecNumber>
    </recommendedName>
</protein>
<dbReference type="Pfam" id="PF03648">
    <property type="entry name" value="Glyco_hydro_67N"/>
    <property type="match status" value="1"/>
</dbReference>
<gene>
    <name evidence="13" type="ORF">FHS18_003143</name>
</gene>
<evidence type="ECO:0000256" key="1">
    <source>
        <dbReference type="ARBA" id="ARBA00008833"/>
    </source>
</evidence>
<dbReference type="RefSeq" id="WP_183600950.1">
    <property type="nucleotide sequence ID" value="NZ_JACHXK010000006.1"/>
</dbReference>
<dbReference type="InterPro" id="IPR017853">
    <property type="entry name" value="GH"/>
</dbReference>
<feature type="active site" description="Proton donor" evidence="8">
    <location>
        <position position="297"/>
    </location>
</feature>
<dbReference type="Pfam" id="PF07477">
    <property type="entry name" value="Glyco_hydro_67C"/>
    <property type="match status" value="1"/>
</dbReference>
<evidence type="ECO:0000256" key="6">
    <source>
        <dbReference type="ARBA" id="ARBA00023326"/>
    </source>
</evidence>
<comment type="catalytic activity">
    <reaction evidence="9">
        <text>Hydrolysis of (1-&gt;2)-alpha-D-(4-O-methyl)glucuronosyl links in the main chain of hardwood xylans.</text>
        <dbReference type="EC" id="3.2.1.131"/>
    </reaction>
</comment>
<dbReference type="InterPro" id="IPR011099">
    <property type="entry name" value="Glyco_hydro_67_C"/>
</dbReference>
<comment type="caution">
    <text evidence="13">The sequence shown here is derived from an EMBL/GenBank/DDBJ whole genome shotgun (WGS) entry which is preliminary data.</text>
</comment>
<dbReference type="InterPro" id="IPR005154">
    <property type="entry name" value="Glyco_hydro_67_aGlcAse_N"/>
</dbReference>
<dbReference type="InterPro" id="IPR037054">
    <property type="entry name" value="A-glucoronidase_C_sf"/>
</dbReference>
<dbReference type="SUPFAM" id="SSF55545">
    <property type="entry name" value="beta-N-acetylhexosaminidase-like domain"/>
    <property type="match status" value="1"/>
</dbReference>
<dbReference type="Gene3D" id="3.90.1330.10">
    <property type="entry name" value="Alpha-glucuronidase, C-terminal domain"/>
    <property type="match status" value="1"/>
</dbReference>
<evidence type="ECO:0000313" key="13">
    <source>
        <dbReference type="EMBL" id="MBB3111075.1"/>
    </source>
</evidence>
<dbReference type="Gene3D" id="3.20.20.80">
    <property type="entry name" value="Glycosidases"/>
    <property type="match status" value="1"/>
</dbReference>
<feature type="domain" description="Glycosyl hydrolase family 67 C-terminal" evidence="11">
    <location>
        <begin position="465"/>
        <end position="687"/>
    </location>
</feature>
<keyword evidence="6 9" id="KW-0624">Polysaccharide degradation</keyword>
<dbReference type="AlphaFoldDB" id="A0A7W5AYF2"/>
<feature type="domain" description="Alpha glucuronidase N-terminal" evidence="10">
    <location>
        <begin position="21"/>
        <end position="132"/>
    </location>
</feature>
<accession>A0A7W5AYF2</accession>
<feature type="active site" description="Proton acceptor" evidence="8">
    <location>
        <position position="404"/>
    </location>
</feature>
<evidence type="ECO:0000256" key="9">
    <source>
        <dbReference type="RuleBase" id="RU361198"/>
    </source>
</evidence>
<evidence type="ECO:0000256" key="3">
    <source>
        <dbReference type="ARBA" id="ARBA00022801"/>
    </source>
</evidence>
<evidence type="ECO:0000313" key="14">
    <source>
        <dbReference type="Proteomes" id="UP000570361"/>
    </source>
</evidence>
<keyword evidence="2 7" id="KW-0858">Xylan degradation</keyword>
<dbReference type="SUPFAM" id="SSF51445">
    <property type="entry name" value="(Trans)glycosidases"/>
    <property type="match status" value="1"/>
</dbReference>
<dbReference type="Pfam" id="PF07488">
    <property type="entry name" value="Glyco_hydro_67M"/>
    <property type="match status" value="1"/>
</dbReference>
<dbReference type="Proteomes" id="UP000570361">
    <property type="component" value="Unassembled WGS sequence"/>
</dbReference>
<dbReference type="GO" id="GO:0045493">
    <property type="term" value="P:xylan catabolic process"/>
    <property type="evidence" value="ECO:0007669"/>
    <property type="project" value="UniProtKB-KW"/>
</dbReference>
<comment type="subunit">
    <text evidence="9">Homodimer.</text>
</comment>